<sequence>MGLTLNKISYLVLTNILIILLGSLLVIFWVNSFAYDPSLFSLLVPILSPIKSYTNILENKNKAGVYM</sequence>
<dbReference type="InParanoid" id="D5GGW1"/>
<evidence type="ECO:0000256" key="1">
    <source>
        <dbReference type="SAM" id="Phobius"/>
    </source>
</evidence>
<dbReference type="KEGG" id="tml:GSTUM_00002062001"/>
<protein>
    <submittedName>
        <fullName evidence="2">(Perigord truffle) hypothetical protein</fullName>
    </submittedName>
</protein>
<keyword evidence="1" id="KW-0812">Transmembrane</keyword>
<evidence type="ECO:0000313" key="2">
    <source>
        <dbReference type="EMBL" id="CAZ83754.1"/>
    </source>
</evidence>
<keyword evidence="1" id="KW-1133">Transmembrane helix</keyword>
<dbReference type="AlphaFoldDB" id="D5GGW1"/>
<feature type="transmembrane region" description="Helical" evidence="1">
    <location>
        <begin position="12"/>
        <end position="35"/>
    </location>
</feature>
<reference evidence="2 3" key="1">
    <citation type="journal article" date="2010" name="Nature">
        <title>Perigord black truffle genome uncovers evolutionary origins and mechanisms of symbiosis.</title>
        <authorList>
            <person name="Martin F."/>
            <person name="Kohler A."/>
            <person name="Murat C."/>
            <person name="Balestrini R."/>
            <person name="Coutinho P.M."/>
            <person name="Jaillon O."/>
            <person name="Montanini B."/>
            <person name="Morin E."/>
            <person name="Noel B."/>
            <person name="Percudani R."/>
            <person name="Porcel B."/>
            <person name="Rubini A."/>
            <person name="Amicucci A."/>
            <person name="Amselem J."/>
            <person name="Anthouard V."/>
            <person name="Arcioni S."/>
            <person name="Artiguenave F."/>
            <person name="Aury J.M."/>
            <person name="Ballario P."/>
            <person name="Bolchi A."/>
            <person name="Brenna A."/>
            <person name="Brun A."/>
            <person name="Buee M."/>
            <person name="Cantarel B."/>
            <person name="Chevalier G."/>
            <person name="Couloux A."/>
            <person name="Da Silva C."/>
            <person name="Denoeud F."/>
            <person name="Duplessis S."/>
            <person name="Ghignone S."/>
            <person name="Hilselberger B."/>
            <person name="Iotti M."/>
            <person name="Marcais B."/>
            <person name="Mello A."/>
            <person name="Miranda M."/>
            <person name="Pacioni G."/>
            <person name="Quesneville H."/>
            <person name="Riccioni C."/>
            <person name="Ruotolo R."/>
            <person name="Splivallo R."/>
            <person name="Stocchi V."/>
            <person name="Tisserant E."/>
            <person name="Viscomi A.R."/>
            <person name="Zambonelli A."/>
            <person name="Zampieri E."/>
            <person name="Henrissat B."/>
            <person name="Lebrun M.H."/>
            <person name="Paolocci F."/>
            <person name="Bonfante P."/>
            <person name="Ottonello S."/>
            <person name="Wincker P."/>
        </authorList>
    </citation>
    <scope>NUCLEOTIDE SEQUENCE [LARGE SCALE GENOMIC DNA]</scope>
    <source>
        <strain evidence="2 3">Mel28</strain>
    </source>
</reference>
<proteinExistence type="predicted"/>
<gene>
    <name evidence="2" type="ORF">GSTUM_00002062001</name>
</gene>
<organism evidence="2 3">
    <name type="scientific">Tuber melanosporum (strain Mel28)</name>
    <name type="common">Perigord black truffle</name>
    <dbReference type="NCBI Taxonomy" id="656061"/>
    <lineage>
        <taxon>Eukaryota</taxon>
        <taxon>Fungi</taxon>
        <taxon>Dikarya</taxon>
        <taxon>Ascomycota</taxon>
        <taxon>Pezizomycotina</taxon>
        <taxon>Pezizomycetes</taxon>
        <taxon>Pezizales</taxon>
        <taxon>Tuberaceae</taxon>
        <taxon>Tuber</taxon>
    </lineage>
</organism>
<keyword evidence="1" id="KW-0472">Membrane</keyword>
<dbReference type="HOGENOM" id="CLU_2814289_0_0_1"/>
<dbReference type="Proteomes" id="UP000006911">
    <property type="component" value="Unassembled WGS sequence"/>
</dbReference>
<accession>D5GGW1</accession>
<dbReference type="EMBL" id="FN430284">
    <property type="protein sequence ID" value="CAZ83754.1"/>
    <property type="molecule type" value="Genomic_DNA"/>
</dbReference>
<name>D5GGW1_TUBMM</name>
<keyword evidence="3" id="KW-1185">Reference proteome</keyword>
<evidence type="ECO:0000313" key="3">
    <source>
        <dbReference type="Proteomes" id="UP000006911"/>
    </source>
</evidence>